<evidence type="ECO:0000256" key="6">
    <source>
        <dbReference type="SAM" id="Phobius"/>
    </source>
</evidence>
<dbReference type="InterPro" id="IPR003838">
    <property type="entry name" value="ABC3_permease_C"/>
</dbReference>
<dbReference type="Proteomes" id="UP000188145">
    <property type="component" value="Chromosome"/>
</dbReference>
<dbReference type="Pfam" id="PF02687">
    <property type="entry name" value="FtsX"/>
    <property type="match status" value="1"/>
</dbReference>
<evidence type="ECO:0000256" key="1">
    <source>
        <dbReference type="ARBA" id="ARBA00004651"/>
    </source>
</evidence>
<feature type="transmembrane region" description="Helical" evidence="6">
    <location>
        <begin position="289"/>
        <end position="309"/>
    </location>
</feature>
<feature type="domain" description="ABC3 transporter permease C-terminal" evidence="7">
    <location>
        <begin position="240"/>
        <end position="353"/>
    </location>
</feature>
<feature type="transmembrane region" description="Helical" evidence="6">
    <location>
        <begin position="372"/>
        <end position="393"/>
    </location>
</feature>
<sequence>MWRQAFSELRLHPGRFVATLIAIAISVGFISAISVFVNSQRTAMGGLFALPISKADLVVTTAEGRTATAAEAAAGVSGVESAAPVPLGQGRFLSKDGASVMASLYQLPPEPLRWSHVVDGRLPEKPGEVALSADALSTLKAKVGDTLGDDGAADVLVVGETNDPASLWGVTGYTGTPDDLTFATQVAVTLAPGADEATVVTALEGMADVAKVERAADVREASLIEVTNGFDVFKNLLYGFGAIALLVGAITIANTFTILATQRRRQLALLRAIGATPGQVTKRLLAESFLLGAVGSLIGLGIGFLVAWIGGAVTGSNFFGITVEPVELLIAWAAGVIATVFAAVAPSLRAAGVKPLEALQVVPTAAEARRASIARIVVCSLAAVAGIGLVVVSRTDTDLGLLWAILAGVALTLAVLIAAPLYIAPLLRLCARLFGSSGPTARLALTNAARNPRRAASTATALMLAVGLIVTLQVALATARSSGMAYINERYPVDVAVAFPVQGSVPADLVGRIEAVGGVSKVTEVDSKRIEVGAAMLDFFAPPTRSAGSG</sequence>
<comment type="subcellular location">
    <subcellularLocation>
        <location evidence="1">Cell membrane</location>
        <topology evidence="1">Multi-pass membrane protein</topology>
    </subcellularLocation>
</comment>
<feature type="transmembrane region" description="Helical" evidence="6">
    <location>
        <begin position="399"/>
        <end position="423"/>
    </location>
</feature>
<dbReference type="STRING" id="1332264.BW730_11270"/>
<dbReference type="RefSeq" id="WP_077686313.1">
    <property type="nucleotide sequence ID" value="NZ_CP019606.1"/>
</dbReference>
<feature type="transmembrane region" description="Helical" evidence="6">
    <location>
        <begin position="329"/>
        <end position="351"/>
    </location>
</feature>
<accession>A0A1Q2CPD5</accession>
<evidence type="ECO:0000256" key="4">
    <source>
        <dbReference type="ARBA" id="ARBA00022989"/>
    </source>
</evidence>
<evidence type="ECO:0000256" key="3">
    <source>
        <dbReference type="ARBA" id="ARBA00022692"/>
    </source>
</evidence>
<proteinExistence type="predicted"/>
<dbReference type="KEGG" id="tes:BW730_11270"/>
<feature type="transmembrane region" description="Helical" evidence="6">
    <location>
        <begin position="459"/>
        <end position="479"/>
    </location>
</feature>
<organism evidence="8 9">
    <name type="scientific">Tessaracoccus aquimaris</name>
    <dbReference type="NCBI Taxonomy" id="1332264"/>
    <lineage>
        <taxon>Bacteria</taxon>
        <taxon>Bacillati</taxon>
        <taxon>Actinomycetota</taxon>
        <taxon>Actinomycetes</taxon>
        <taxon>Propionibacteriales</taxon>
        <taxon>Propionibacteriaceae</taxon>
        <taxon>Tessaracoccus</taxon>
    </lineage>
</organism>
<keyword evidence="3 6" id="KW-0812">Transmembrane</keyword>
<evidence type="ECO:0000313" key="8">
    <source>
        <dbReference type="EMBL" id="AQP47981.1"/>
    </source>
</evidence>
<reference evidence="9" key="1">
    <citation type="submission" date="2017-02" db="EMBL/GenBank/DDBJ databases">
        <title>Tessaracoccus aquaemaris sp. nov., isolated from the intestine of a Korean rockfish, Sebastes schlegelii, in a marine aquaculture pond.</title>
        <authorList>
            <person name="Tak E.J."/>
            <person name="Bae J.-W."/>
        </authorList>
    </citation>
    <scope>NUCLEOTIDE SEQUENCE [LARGE SCALE GENOMIC DNA]</scope>
    <source>
        <strain evidence="9">NSG39</strain>
    </source>
</reference>
<evidence type="ECO:0000259" key="7">
    <source>
        <dbReference type="Pfam" id="PF02687"/>
    </source>
</evidence>
<name>A0A1Q2CPD5_9ACTN</name>
<evidence type="ECO:0000256" key="5">
    <source>
        <dbReference type="ARBA" id="ARBA00023136"/>
    </source>
</evidence>
<dbReference type="PANTHER" id="PTHR30287">
    <property type="entry name" value="MEMBRANE COMPONENT OF PREDICTED ABC SUPERFAMILY METABOLITE UPTAKE TRANSPORTER"/>
    <property type="match status" value="1"/>
</dbReference>
<dbReference type="EMBL" id="CP019606">
    <property type="protein sequence ID" value="AQP47981.1"/>
    <property type="molecule type" value="Genomic_DNA"/>
</dbReference>
<keyword evidence="9" id="KW-1185">Reference proteome</keyword>
<gene>
    <name evidence="8" type="ORF">BW730_11270</name>
</gene>
<dbReference type="GO" id="GO:0005886">
    <property type="term" value="C:plasma membrane"/>
    <property type="evidence" value="ECO:0007669"/>
    <property type="project" value="UniProtKB-SubCell"/>
</dbReference>
<dbReference type="OrthoDB" id="9780560at2"/>
<keyword evidence="5 6" id="KW-0472">Membrane</keyword>
<keyword evidence="2" id="KW-1003">Cell membrane</keyword>
<evidence type="ECO:0000313" key="9">
    <source>
        <dbReference type="Proteomes" id="UP000188145"/>
    </source>
</evidence>
<dbReference type="AlphaFoldDB" id="A0A1Q2CPD5"/>
<evidence type="ECO:0000256" key="2">
    <source>
        <dbReference type="ARBA" id="ARBA00022475"/>
    </source>
</evidence>
<protein>
    <recommendedName>
        <fullName evidence="7">ABC3 transporter permease C-terminal domain-containing protein</fullName>
    </recommendedName>
</protein>
<feature type="transmembrane region" description="Helical" evidence="6">
    <location>
        <begin position="16"/>
        <end position="37"/>
    </location>
</feature>
<dbReference type="InterPro" id="IPR038766">
    <property type="entry name" value="Membrane_comp_ABC_pdt"/>
</dbReference>
<feature type="transmembrane region" description="Helical" evidence="6">
    <location>
        <begin position="236"/>
        <end position="261"/>
    </location>
</feature>
<keyword evidence="4 6" id="KW-1133">Transmembrane helix</keyword>
<dbReference type="PANTHER" id="PTHR30287:SF2">
    <property type="entry name" value="BLL1001 PROTEIN"/>
    <property type="match status" value="1"/>
</dbReference>